<evidence type="ECO:0000259" key="12">
    <source>
        <dbReference type="Pfam" id="PF14911"/>
    </source>
</evidence>
<name>B3RX16_TRIAD</name>
<dbReference type="KEGG" id="tad:TRIADDRAFT_56960"/>
<dbReference type="CTD" id="6754330"/>
<dbReference type="Proteomes" id="UP000009022">
    <property type="component" value="Unassembled WGS sequence"/>
</dbReference>
<comment type="similarity">
    <text evidence="3">Belongs to the MMS22 family. MMS22L subfamily.</text>
</comment>
<evidence type="ECO:0000256" key="2">
    <source>
        <dbReference type="ARBA" id="ARBA00004286"/>
    </source>
</evidence>
<dbReference type="Pfam" id="PF14911">
    <property type="entry name" value="MMS22L_C"/>
    <property type="match status" value="1"/>
</dbReference>
<gene>
    <name evidence="13" type="ORF">TRIADDRAFT_56960</name>
</gene>
<proteinExistence type="inferred from homology"/>
<dbReference type="AlphaFoldDB" id="B3RX16"/>
<dbReference type="EMBL" id="DS985245">
    <property type="protein sequence ID" value="EDV25227.1"/>
    <property type="molecule type" value="Genomic_DNA"/>
</dbReference>
<organism evidence="13 14">
    <name type="scientific">Trichoplax adhaerens</name>
    <name type="common">Trichoplax reptans</name>
    <dbReference type="NCBI Taxonomy" id="10228"/>
    <lineage>
        <taxon>Eukaryota</taxon>
        <taxon>Metazoa</taxon>
        <taxon>Placozoa</taxon>
        <taxon>Uniplacotomia</taxon>
        <taxon>Trichoplacea</taxon>
        <taxon>Trichoplacidae</taxon>
        <taxon>Trichoplax</taxon>
    </lineage>
</organism>
<protein>
    <recommendedName>
        <fullName evidence="4">Protein MMS22-like</fullName>
    </recommendedName>
    <alternativeName>
        <fullName evidence="10">Methyl methanesulfonate-sensitivity protein 22-like</fullName>
    </alternativeName>
</protein>
<keyword evidence="7" id="KW-0156">Chromatin regulator</keyword>
<dbReference type="GO" id="GO:0005694">
    <property type="term" value="C:chromosome"/>
    <property type="evidence" value="ECO:0007669"/>
    <property type="project" value="UniProtKB-SubCell"/>
</dbReference>
<dbReference type="PANTHER" id="PTHR28547">
    <property type="entry name" value="PROTEIN MMS22-LIKE"/>
    <property type="match status" value="1"/>
</dbReference>
<keyword evidence="14" id="KW-1185">Reference proteome</keyword>
<dbReference type="Pfam" id="PF14910">
    <property type="entry name" value="MMS22L_N"/>
    <property type="match status" value="2"/>
</dbReference>
<dbReference type="GO" id="GO:0000724">
    <property type="term" value="P:double-strand break repair via homologous recombination"/>
    <property type="evidence" value="ECO:0007669"/>
    <property type="project" value="InterPro"/>
</dbReference>
<evidence type="ECO:0000259" key="11">
    <source>
        <dbReference type="Pfam" id="PF14910"/>
    </source>
</evidence>
<dbReference type="GO" id="GO:0031297">
    <property type="term" value="P:replication fork processing"/>
    <property type="evidence" value="ECO:0007669"/>
    <property type="project" value="InterPro"/>
</dbReference>
<feature type="domain" description="Protein MMS22-like N-terminal" evidence="11">
    <location>
        <begin position="61"/>
        <end position="320"/>
    </location>
</feature>
<evidence type="ECO:0000256" key="7">
    <source>
        <dbReference type="ARBA" id="ARBA00022853"/>
    </source>
</evidence>
<evidence type="ECO:0000256" key="5">
    <source>
        <dbReference type="ARBA" id="ARBA00022454"/>
    </source>
</evidence>
<evidence type="ECO:0000313" key="14">
    <source>
        <dbReference type="Proteomes" id="UP000009022"/>
    </source>
</evidence>
<dbReference type="InterPro" id="IPR029424">
    <property type="entry name" value="MMS22L_C"/>
</dbReference>
<reference evidence="13 14" key="1">
    <citation type="journal article" date="2008" name="Nature">
        <title>The Trichoplax genome and the nature of placozoans.</title>
        <authorList>
            <person name="Srivastava M."/>
            <person name="Begovic E."/>
            <person name="Chapman J."/>
            <person name="Putnam N.H."/>
            <person name="Hellsten U."/>
            <person name="Kawashima T."/>
            <person name="Kuo A."/>
            <person name="Mitros T."/>
            <person name="Salamov A."/>
            <person name="Carpenter M.L."/>
            <person name="Signorovitch A.Y."/>
            <person name="Moreno M.A."/>
            <person name="Kamm K."/>
            <person name="Grimwood J."/>
            <person name="Schmutz J."/>
            <person name="Shapiro H."/>
            <person name="Grigoriev I.V."/>
            <person name="Buss L.W."/>
            <person name="Schierwater B."/>
            <person name="Dellaporta S.L."/>
            <person name="Rokhsar D.S."/>
        </authorList>
    </citation>
    <scope>NUCLEOTIDE SEQUENCE [LARGE SCALE GENOMIC DNA]</scope>
    <source>
        <strain evidence="13 14">Grell-BS-1999</strain>
    </source>
</reference>
<dbReference type="InterPro" id="IPR042320">
    <property type="entry name" value="MMS22-like"/>
</dbReference>
<dbReference type="GO" id="GO:0006325">
    <property type="term" value="P:chromatin organization"/>
    <property type="evidence" value="ECO:0007669"/>
    <property type="project" value="UniProtKB-KW"/>
</dbReference>
<dbReference type="InterPro" id="IPR029425">
    <property type="entry name" value="MMS22L_N"/>
</dbReference>
<dbReference type="HOGENOM" id="CLU_352793_0_0_1"/>
<dbReference type="RefSeq" id="XP_002113117.1">
    <property type="nucleotide sequence ID" value="XM_002113081.1"/>
</dbReference>
<keyword evidence="9" id="KW-0539">Nucleus</keyword>
<dbReference type="GeneID" id="6754330"/>
<feature type="domain" description="MMS22-like C-terminal" evidence="12">
    <location>
        <begin position="691"/>
        <end position="771"/>
    </location>
</feature>
<evidence type="ECO:0000313" key="13">
    <source>
        <dbReference type="EMBL" id="EDV25227.1"/>
    </source>
</evidence>
<accession>B3RX16</accession>
<dbReference type="InParanoid" id="B3RX16"/>
<keyword evidence="8" id="KW-0234">DNA repair</keyword>
<sequence>MEPMDIAVEDDLISLSGSSTTSLPSSDDDFSEKTDLMIPQKGNPMLDRALSTGHDVEAHWFKCRHEMNLLQLENVSISTFIGSGRLARFLKSQDPQIEAFQRSNCSLMGRRWVTPLALAQHTDKLFALLRQKILTFKNPISRQDLTETNLGQQRHEMAEFLLYICIFVYRYMDDFESHPMLRDYAFYTQQLSLSSALAEQLSKAISYSGHLFQYYDSLTPHQIAFRVSSSRPITDHLFHLHLDMHFCYIETLYRLMSKQCNVNVEAACIDILWELVMVASNIFSKASSAEERKRSLPFPCSCCLQVWLTVIYTTDDISKNYGAQDQDIGEGNRRLHLQFCLMLSKNWGANTDVILWMWDYFHRRLVGATNSVNTNMMSILFKCRSAREWMDKCVLRCQGIDESNRQDENSYGYFLQHLAFHLKDLLSIENSNRIWKQIKGRIYSKFHKRRMGELNAVGLHNFLSLYITLACIADAEDVTTKMFDLLAMLDSRNLETQKELIIKKGYFAMAQLYITKNMNIFHIAGIIVDAFIVTCNDFNYCQNDITKRRHLWDCVVLYTDSVEEIFTASKGFRLSEIKLLSEVLESIWIEVFPQVLNYFNKSVDMLAISHPAYLTDILAEFSLISLDHTSCRYLCYLLQSPSAKKVLIAEYQTQVVHSWFRCSFQLPESDLQVIDFTRYICDFPEIKESLSNQHQSSSEYDSLRQKVLVYTDNLQAYIETFIASSGPRQQIQQIYKICATLVESCPDVIYSKTQRQCLLPRLIDMLLLPNAQSNPSFAVIEANIRKHLSGVRVLYVL</sequence>
<evidence type="ECO:0000256" key="6">
    <source>
        <dbReference type="ARBA" id="ARBA00022763"/>
    </source>
</evidence>
<keyword evidence="6" id="KW-0227">DNA damage</keyword>
<feature type="domain" description="Protein MMS22-like N-terminal" evidence="11">
    <location>
        <begin position="321"/>
        <end position="584"/>
    </location>
</feature>
<evidence type="ECO:0000256" key="1">
    <source>
        <dbReference type="ARBA" id="ARBA00004123"/>
    </source>
</evidence>
<keyword evidence="5" id="KW-0158">Chromosome</keyword>
<dbReference type="OrthoDB" id="8193282at2759"/>
<evidence type="ECO:0000256" key="10">
    <source>
        <dbReference type="ARBA" id="ARBA00033326"/>
    </source>
</evidence>
<dbReference type="PhylomeDB" id="B3RX16"/>
<dbReference type="GO" id="GO:0005634">
    <property type="term" value="C:nucleus"/>
    <property type="evidence" value="ECO:0007669"/>
    <property type="project" value="UniProtKB-SubCell"/>
</dbReference>
<evidence type="ECO:0000256" key="9">
    <source>
        <dbReference type="ARBA" id="ARBA00023242"/>
    </source>
</evidence>
<comment type="subcellular location">
    <subcellularLocation>
        <location evidence="2">Chromosome</location>
    </subcellularLocation>
    <subcellularLocation>
        <location evidence="1">Nucleus</location>
    </subcellularLocation>
</comment>
<evidence type="ECO:0000256" key="4">
    <source>
        <dbReference type="ARBA" id="ARBA00021061"/>
    </source>
</evidence>
<dbReference type="eggNOG" id="ENOG502QQCR">
    <property type="taxonomic scope" value="Eukaryota"/>
</dbReference>
<evidence type="ECO:0000256" key="3">
    <source>
        <dbReference type="ARBA" id="ARBA00006585"/>
    </source>
</evidence>
<dbReference type="FunCoup" id="B3RX16">
    <property type="interactions" value="946"/>
</dbReference>
<evidence type="ECO:0000256" key="8">
    <source>
        <dbReference type="ARBA" id="ARBA00023204"/>
    </source>
</evidence>
<dbReference type="PANTHER" id="PTHR28547:SF1">
    <property type="entry name" value="PROTEIN MMS22-LIKE"/>
    <property type="match status" value="1"/>
</dbReference>
<dbReference type="STRING" id="10228.B3RX16"/>